<evidence type="ECO:0000313" key="10">
    <source>
        <dbReference type="EMBL" id="VVE46545.1"/>
    </source>
</evidence>
<accession>A0A5E4YE03</accession>
<dbReference type="InterPro" id="IPR055166">
    <property type="entry name" value="Transc_reg_Sar_Rot_HTH"/>
</dbReference>
<dbReference type="Proteomes" id="UP000406256">
    <property type="component" value="Unassembled WGS sequence"/>
</dbReference>
<comment type="subcellular location">
    <subcellularLocation>
        <location evidence="1">Cytoplasm</location>
    </subcellularLocation>
</comment>
<evidence type="ECO:0000256" key="2">
    <source>
        <dbReference type="ARBA" id="ARBA00022490"/>
    </source>
</evidence>
<evidence type="ECO:0000256" key="8">
    <source>
        <dbReference type="ARBA" id="ARBA00047207"/>
    </source>
</evidence>
<dbReference type="InterPro" id="IPR036388">
    <property type="entry name" value="WH-like_DNA-bd_sf"/>
</dbReference>
<sequence>MFHRIAGHIPRGEIEWRAIELELKRHTRMAVSKKTAQKAPVCLEDQLGFALYSASLAMTKAHKPMLDRLGLTYSQYLAMVVLWEQDDIAVNQLGARLGLDSGTLTPLLKRLEIMGLLTRRRGEEDERQVFIDLTPRGVNLRREARQVPAQIQAATGQSDAAQKTLRNLLLQLRDTLNDA</sequence>
<keyword evidence="5" id="KW-0804">Transcription</keyword>
<keyword evidence="2" id="KW-0963">Cytoplasm</keyword>
<dbReference type="EMBL" id="CABPSB010000021">
    <property type="protein sequence ID" value="VVE46545.1"/>
    <property type="molecule type" value="Genomic_DNA"/>
</dbReference>
<comment type="similarity">
    <text evidence="6">Belongs to the SarZ family.</text>
</comment>
<organism evidence="10 11">
    <name type="scientific">Pandoraea anhela</name>
    <dbReference type="NCBI Taxonomy" id="2508295"/>
    <lineage>
        <taxon>Bacteria</taxon>
        <taxon>Pseudomonadati</taxon>
        <taxon>Pseudomonadota</taxon>
        <taxon>Betaproteobacteria</taxon>
        <taxon>Burkholderiales</taxon>
        <taxon>Burkholderiaceae</taxon>
        <taxon>Pandoraea</taxon>
    </lineage>
</organism>
<evidence type="ECO:0000256" key="7">
    <source>
        <dbReference type="ARBA" id="ARBA00047188"/>
    </source>
</evidence>
<dbReference type="SMART" id="SM00347">
    <property type="entry name" value="HTH_MARR"/>
    <property type="match status" value="1"/>
</dbReference>
<gene>
    <name evidence="10" type="primary">ohrR_1</name>
    <name evidence="10" type="ORF">PAN31108_04443</name>
</gene>
<evidence type="ECO:0000256" key="4">
    <source>
        <dbReference type="ARBA" id="ARBA00023125"/>
    </source>
</evidence>
<dbReference type="Gene3D" id="1.10.10.10">
    <property type="entry name" value="Winged helix-like DNA-binding domain superfamily/Winged helix DNA-binding domain"/>
    <property type="match status" value="1"/>
</dbReference>
<evidence type="ECO:0000313" key="11">
    <source>
        <dbReference type="Proteomes" id="UP000406256"/>
    </source>
</evidence>
<protein>
    <recommendedName>
        <fullName evidence="7">HTH-type transcriptional regulator SarZ</fullName>
    </recommendedName>
    <alternativeName>
        <fullName evidence="8">Staphylococcal accessory regulator Z</fullName>
    </alternativeName>
</protein>
<dbReference type="Pfam" id="PF22381">
    <property type="entry name" value="Staph_reg_Sar_Rot"/>
    <property type="match status" value="1"/>
</dbReference>
<name>A0A5E4YE03_9BURK</name>
<dbReference type="PRINTS" id="PR00598">
    <property type="entry name" value="HTHMARR"/>
</dbReference>
<evidence type="ECO:0000259" key="9">
    <source>
        <dbReference type="PROSITE" id="PS50995"/>
    </source>
</evidence>
<keyword evidence="3" id="KW-0805">Transcription regulation</keyword>
<dbReference type="PANTHER" id="PTHR42756:SF1">
    <property type="entry name" value="TRANSCRIPTIONAL REPRESSOR OF EMRAB OPERON"/>
    <property type="match status" value="1"/>
</dbReference>
<dbReference type="InterPro" id="IPR036390">
    <property type="entry name" value="WH_DNA-bd_sf"/>
</dbReference>
<dbReference type="AlphaFoldDB" id="A0A5E4YE03"/>
<reference evidence="10 11" key="1">
    <citation type="submission" date="2019-08" db="EMBL/GenBank/DDBJ databases">
        <authorList>
            <person name="Peeters C."/>
        </authorList>
    </citation>
    <scope>NUCLEOTIDE SEQUENCE [LARGE SCALE GENOMIC DNA]</scope>
    <source>
        <strain evidence="10 11">LMG 31108</strain>
    </source>
</reference>
<keyword evidence="11" id="KW-1185">Reference proteome</keyword>
<evidence type="ECO:0000256" key="6">
    <source>
        <dbReference type="ARBA" id="ARBA00046337"/>
    </source>
</evidence>
<keyword evidence="4" id="KW-0238">DNA-binding</keyword>
<dbReference type="FunFam" id="1.10.10.10:FF:000163">
    <property type="entry name" value="MarR family transcriptional regulator"/>
    <property type="match status" value="1"/>
</dbReference>
<proteinExistence type="inferred from homology"/>
<dbReference type="SUPFAM" id="SSF46785">
    <property type="entry name" value="Winged helix' DNA-binding domain"/>
    <property type="match status" value="1"/>
</dbReference>
<evidence type="ECO:0000256" key="5">
    <source>
        <dbReference type="ARBA" id="ARBA00023163"/>
    </source>
</evidence>
<evidence type="ECO:0000256" key="3">
    <source>
        <dbReference type="ARBA" id="ARBA00023015"/>
    </source>
</evidence>
<feature type="domain" description="HTH marR-type" evidence="9">
    <location>
        <begin position="44"/>
        <end position="174"/>
    </location>
</feature>
<dbReference type="GO" id="GO:0003677">
    <property type="term" value="F:DNA binding"/>
    <property type="evidence" value="ECO:0007669"/>
    <property type="project" value="UniProtKB-KW"/>
</dbReference>
<evidence type="ECO:0000256" key="1">
    <source>
        <dbReference type="ARBA" id="ARBA00004496"/>
    </source>
</evidence>
<dbReference type="PROSITE" id="PS50995">
    <property type="entry name" value="HTH_MARR_2"/>
    <property type="match status" value="1"/>
</dbReference>
<dbReference type="InterPro" id="IPR000835">
    <property type="entry name" value="HTH_MarR-typ"/>
</dbReference>
<dbReference type="PANTHER" id="PTHR42756">
    <property type="entry name" value="TRANSCRIPTIONAL REGULATOR, MARR"/>
    <property type="match status" value="1"/>
</dbReference>
<dbReference type="GO" id="GO:0003700">
    <property type="term" value="F:DNA-binding transcription factor activity"/>
    <property type="evidence" value="ECO:0007669"/>
    <property type="project" value="InterPro"/>
</dbReference>
<dbReference type="GO" id="GO:0005737">
    <property type="term" value="C:cytoplasm"/>
    <property type="evidence" value="ECO:0007669"/>
    <property type="project" value="UniProtKB-SubCell"/>
</dbReference>